<accession>U1MV46</accession>
<dbReference type="HOGENOM" id="CLU_1412345_0_0_2"/>
<dbReference type="EMBL" id="KE356561">
    <property type="protein sequence ID" value="ERG94279.1"/>
    <property type="molecule type" value="Genomic_DNA"/>
</dbReference>
<gene>
    <name evidence="1" type="ORF">J07HQW2_00713</name>
</gene>
<reference evidence="1 2" key="1">
    <citation type="journal article" date="2013" name="PLoS ONE">
        <title>Assembly-driven community genomics of a hypersaline microbial ecosystem.</title>
        <authorList>
            <person name="Podell S."/>
            <person name="Ugalde J.A."/>
            <person name="Narasingarao P."/>
            <person name="Banfield J.F."/>
            <person name="Heidelberg K.B."/>
            <person name="Allen E.E."/>
        </authorList>
    </citation>
    <scope>NUCLEOTIDE SEQUENCE [LARGE SCALE GENOMIC DNA]</scope>
    <source>
        <strain evidence="2">J07HQW2</strain>
    </source>
</reference>
<sequence length="192" mass="20855">MCREVNAELVDEVDNPLGRSAVVEPVKTLADDLPVATLFVDSPHRSRELPRATTELAVVRTVDQRLSQFADLHGHALSRCRLKVEKFPLGDCRDAARNVVDLSALRSGRRDDAHSPRYPFGQPVVAEGAVVADVHRLGDVGGDEVLVGCVHGFLAGCEWSDKARVREEPVELAFLGEPGKDILSSKKGLNGE</sequence>
<protein>
    <submittedName>
        <fullName evidence="1">Uncharacterized protein</fullName>
    </submittedName>
</protein>
<evidence type="ECO:0000313" key="2">
    <source>
        <dbReference type="Proteomes" id="UP000030710"/>
    </source>
</evidence>
<dbReference type="Proteomes" id="UP000030710">
    <property type="component" value="Unassembled WGS sequence"/>
</dbReference>
<name>U1MV46_9EURY</name>
<dbReference type="AlphaFoldDB" id="U1MV46"/>
<evidence type="ECO:0000313" key="1">
    <source>
        <dbReference type="EMBL" id="ERG94279.1"/>
    </source>
</evidence>
<proteinExistence type="predicted"/>
<organism evidence="1 2">
    <name type="scientific">Haloquadratum walsbyi J07HQW2</name>
    <dbReference type="NCBI Taxonomy" id="1238425"/>
    <lineage>
        <taxon>Archaea</taxon>
        <taxon>Methanobacteriati</taxon>
        <taxon>Methanobacteriota</taxon>
        <taxon>Stenosarchaea group</taxon>
        <taxon>Halobacteria</taxon>
        <taxon>Halobacteriales</taxon>
        <taxon>Haloferacaceae</taxon>
        <taxon>Haloquadratum</taxon>
    </lineage>
</organism>